<evidence type="ECO:0000256" key="1">
    <source>
        <dbReference type="ARBA" id="ARBA00022801"/>
    </source>
</evidence>
<proteinExistence type="predicted"/>
<sequence>MDYKTKIDAQTWAFIEKTAQFYPPETAGFPIAEQRRIYDDMCKSFYAGRPDGLDVETTNMNGVPVRIYTACDSAHHESGVTIVYIHGGGFVVGGLDSHDDICAEISHHTKRRVLAIDYRLSPEHKHPAAFDDVVTAINSIAARYQTPLVLIGDSAGANLGAAASGALRGDDIAIIGQVLIYPALGGDMDQGSYLTHANAPMLSREDVEFYHKIRGATHETDPTFAPLKADNFSNLPPSVVISAECDPLCDDGRNYCDKLKSDGNKAHWICEAGLVHGYLRARNSVDRANESFERIIHAAQSLANQEWPYG</sequence>
<dbReference type="SUPFAM" id="SSF53474">
    <property type="entry name" value="alpha/beta-Hydrolases"/>
    <property type="match status" value="1"/>
</dbReference>
<feature type="domain" description="Alpha/beta hydrolase fold-3" evidence="2">
    <location>
        <begin position="82"/>
        <end position="279"/>
    </location>
</feature>
<organism evidence="3 4">
    <name type="scientific">Paramylibacter kogurei</name>
    <dbReference type="NCBI Taxonomy" id="1889778"/>
    <lineage>
        <taxon>Bacteria</taxon>
        <taxon>Pseudomonadati</taxon>
        <taxon>Pseudomonadota</taxon>
        <taxon>Alphaproteobacteria</taxon>
        <taxon>Rhodobacterales</taxon>
        <taxon>Paracoccaceae</taxon>
        <taxon>Paramylibacter</taxon>
    </lineage>
</organism>
<evidence type="ECO:0000313" key="4">
    <source>
        <dbReference type="Proteomes" id="UP000231516"/>
    </source>
</evidence>
<gene>
    <name evidence="3" type="ORF">BFP76_13090</name>
</gene>
<dbReference type="AlphaFoldDB" id="A0A2G5K9E7"/>
<evidence type="ECO:0000259" key="2">
    <source>
        <dbReference type="Pfam" id="PF07859"/>
    </source>
</evidence>
<protein>
    <submittedName>
        <fullName evidence="3">Esterase</fullName>
    </submittedName>
</protein>
<evidence type="ECO:0000313" key="3">
    <source>
        <dbReference type="EMBL" id="PIB26168.1"/>
    </source>
</evidence>
<keyword evidence="1" id="KW-0378">Hydrolase</keyword>
<dbReference type="InterPro" id="IPR029058">
    <property type="entry name" value="AB_hydrolase_fold"/>
</dbReference>
<dbReference type="InterPro" id="IPR013094">
    <property type="entry name" value="AB_hydrolase_3"/>
</dbReference>
<accession>A0A2G5K9E7</accession>
<keyword evidence="4" id="KW-1185">Reference proteome</keyword>
<name>A0A2G5K9E7_9RHOB</name>
<comment type="caution">
    <text evidence="3">The sequence shown here is derived from an EMBL/GenBank/DDBJ whole genome shotgun (WGS) entry which is preliminary data.</text>
</comment>
<dbReference type="GO" id="GO:0016787">
    <property type="term" value="F:hydrolase activity"/>
    <property type="evidence" value="ECO:0007669"/>
    <property type="project" value="UniProtKB-KW"/>
</dbReference>
<dbReference type="RefSeq" id="WP_099591911.1">
    <property type="nucleotide sequence ID" value="NZ_MDGM01000007.1"/>
</dbReference>
<dbReference type="PANTHER" id="PTHR48081">
    <property type="entry name" value="AB HYDROLASE SUPERFAMILY PROTEIN C4A8.06C"/>
    <property type="match status" value="1"/>
</dbReference>
<dbReference type="Gene3D" id="3.40.50.1820">
    <property type="entry name" value="alpha/beta hydrolase"/>
    <property type="match status" value="1"/>
</dbReference>
<dbReference type="PANTHER" id="PTHR48081:SF8">
    <property type="entry name" value="ALPHA_BETA HYDROLASE FOLD-3 DOMAIN-CONTAINING PROTEIN-RELATED"/>
    <property type="match status" value="1"/>
</dbReference>
<dbReference type="Proteomes" id="UP000231516">
    <property type="component" value="Unassembled WGS sequence"/>
</dbReference>
<dbReference type="EMBL" id="MDGM01000007">
    <property type="protein sequence ID" value="PIB26168.1"/>
    <property type="molecule type" value="Genomic_DNA"/>
</dbReference>
<dbReference type="InterPro" id="IPR050300">
    <property type="entry name" value="GDXG_lipolytic_enzyme"/>
</dbReference>
<dbReference type="Pfam" id="PF07859">
    <property type="entry name" value="Abhydrolase_3"/>
    <property type="match status" value="1"/>
</dbReference>
<reference evidence="3 4" key="1">
    <citation type="submission" date="2016-08" db="EMBL/GenBank/DDBJ databases">
        <title>Draft genome of Amylibacter sp. strain 4G11.</title>
        <authorList>
            <person name="Wong S.-K."/>
            <person name="Hamasaki K."/>
            <person name="Yoshizawa S."/>
        </authorList>
    </citation>
    <scope>NUCLEOTIDE SEQUENCE [LARGE SCALE GENOMIC DNA]</scope>
    <source>
        <strain evidence="3 4">4G11</strain>
    </source>
</reference>
<dbReference type="OrthoDB" id="9806180at2"/>